<accession>A0A9Q1CRT0</accession>
<feature type="compositionally biased region" description="Low complexity" evidence="1">
    <location>
        <begin position="98"/>
        <end position="107"/>
    </location>
</feature>
<dbReference type="PROSITE" id="PS51457">
    <property type="entry name" value="BEN"/>
    <property type="match status" value="1"/>
</dbReference>
<dbReference type="InterPro" id="IPR018379">
    <property type="entry name" value="BEN_domain"/>
</dbReference>
<dbReference type="EMBL" id="JAIZAY010000001">
    <property type="protein sequence ID" value="KAJ8050392.1"/>
    <property type="molecule type" value="Genomic_DNA"/>
</dbReference>
<dbReference type="SMART" id="SM01025">
    <property type="entry name" value="BEN"/>
    <property type="match status" value="1"/>
</dbReference>
<dbReference type="PANTHER" id="PTHR14628">
    <property type="entry name" value="BEN DOMAIN-CONTAINING PROTEIN 5"/>
    <property type="match status" value="1"/>
</dbReference>
<evidence type="ECO:0000313" key="3">
    <source>
        <dbReference type="EMBL" id="KAJ8050392.1"/>
    </source>
</evidence>
<sequence>MTENLLKKKRAPLFPATESECSQECVNKLHQARKRWREAEERNASLETESKRLRKDSEEYRQLNKDLQLELLKHLKLKTNTSVPNYSSSKANKPKPCSPFSSTSSRQSGTSYINFITGMGGKNWEEKQWEALRRHPKHSLFVKNLAVSVWGSEILKNRSVHGKACNRFKGKKETKQPLTPVKLDAVKDCFLNRLESLKVDAEMRQTEMSKFTRYIAEKIQDINRLSRKIGEE</sequence>
<gene>
    <name evidence="3" type="ORF">HOLleu_03580</name>
</gene>
<dbReference type="PANTHER" id="PTHR14628:SF1">
    <property type="entry name" value="BEN DOMAIN-CONTAINING PROTEIN 5"/>
    <property type="match status" value="1"/>
</dbReference>
<protein>
    <submittedName>
        <fullName evidence="3">BEN domain-containing protein 5</fullName>
    </submittedName>
</protein>
<dbReference type="OrthoDB" id="10070749at2759"/>
<organism evidence="3 4">
    <name type="scientific">Holothuria leucospilota</name>
    <name type="common">Black long sea cucumber</name>
    <name type="synonym">Mertensiothuria leucospilota</name>
    <dbReference type="NCBI Taxonomy" id="206669"/>
    <lineage>
        <taxon>Eukaryota</taxon>
        <taxon>Metazoa</taxon>
        <taxon>Echinodermata</taxon>
        <taxon>Eleutherozoa</taxon>
        <taxon>Echinozoa</taxon>
        <taxon>Holothuroidea</taxon>
        <taxon>Aspidochirotacea</taxon>
        <taxon>Aspidochirotida</taxon>
        <taxon>Holothuriidae</taxon>
        <taxon>Holothuria</taxon>
    </lineage>
</organism>
<feature type="region of interest" description="Disordered" evidence="1">
    <location>
        <begin position="82"/>
        <end position="107"/>
    </location>
</feature>
<dbReference type="Pfam" id="PF10523">
    <property type="entry name" value="BEN"/>
    <property type="match status" value="1"/>
</dbReference>
<evidence type="ECO:0000256" key="1">
    <source>
        <dbReference type="SAM" id="MobiDB-lite"/>
    </source>
</evidence>
<comment type="caution">
    <text evidence="3">The sequence shown here is derived from an EMBL/GenBank/DDBJ whole genome shotgun (WGS) entry which is preliminary data.</text>
</comment>
<dbReference type="AlphaFoldDB" id="A0A9Q1CRT0"/>
<proteinExistence type="predicted"/>
<keyword evidence="4" id="KW-1185">Reference proteome</keyword>
<feature type="region of interest" description="Disordered" evidence="1">
    <location>
        <begin position="37"/>
        <end position="57"/>
    </location>
</feature>
<dbReference type="GO" id="GO:0045892">
    <property type="term" value="P:negative regulation of DNA-templated transcription"/>
    <property type="evidence" value="ECO:0007669"/>
    <property type="project" value="InterPro"/>
</dbReference>
<feature type="compositionally biased region" description="Polar residues" evidence="1">
    <location>
        <begin position="82"/>
        <end position="91"/>
    </location>
</feature>
<dbReference type="Proteomes" id="UP001152320">
    <property type="component" value="Chromosome 1"/>
</dbReference>
<dbReference type="Gene3D" id="1.10.10.2590">
    <property type="entry name" value="BEN domain"/>
    <property type="match status" value="1"/>
</dbReference>
<evidence type="ECO:0000259" key="2">
    <source>
        <dbReference type="PROSITE" id="PS51457"/>
    </source>
</evidence>
<dbReference type="GO" id="GO:0003677">
    <property type="term" value="F:DNA binding"/>
    <property type="evidence" value="ECO:0007669"/>
    <property type="project" value="InterPro"/>
</dbReference>
<name>A0A9Q1CRT0_HOLLE</name>
<reference evidence="3" key="1">
    <citation type="submission" date="2021-10" db="EMBL/GenBank/DDBJ databases">
        <title>Tropical sea cucumber genome reveals ecological adaptation and Cuvierian tubules defense mechanism.</title>
        <authorList>
            <person name="Chen T."/>
        </authorList>
    </citation>
    <scope>NUCLEOTIDE SEQUENCE</scope>
    <source>
        <strain evidence="3">Nanhai2018</strain>
        <tissue evidence="3">Muscle</tissue>
    </source>
</reference>
<feature type="domain" description="BEN" evidence="2">
    <location>
        <begin position="107"/>
        <end position="226"/>
    </location>
</feature>
<dbReference type="InterPro" id="IPR040391">
    <property type="entry name" value="BEND5"/>
</dbReference>
<evidence type="ECO:0000313" key="4">
    <source>
        <dbReference type="Proteomes" id="UP001152320"/>
    </source>
</evidence>